<dbReference type="InterPro" id="IPR000483">
    <property type="entry name" value="Cys-rich_flank_reg_C"/>
</dbReference>
<keyword evidence="7" id="KW-0677">Repeat</keyword>
<comment type="subcellular location">
    <subcellularLocation>
        <location evidence="1">Membrane</location>
        <topology evidence="1">Single-pass type I membrane protein</topology>
    </subcellularLocation>
</comment>
<evidence type="ECO:0000256" key="7">
    <source>
        <dbReference type="ARBA" id="ARBA00022737"/>
    </source>
</evidence>
<evidence type="ECO:0000256" key="5">
    <source>
        <dbReference type="ARBA" id="ARBA00022692"/>
    </source>
</evidence>
<evidence type="ECO:0000256" key="12">
    <source>
        <dbReference type="ARBA" id="ARBA00023180"/>
    </source>
</evidence>
<evidence type="ECO:0000256" key="13">
    <source>
        <dbReference type="SAM" id="Phobius"/>
    </source>
</evidence>
<dbReference type="Proteomes" id="UP000085678">
    <property type="component" value="Unplaced"/>
</dbReference>
<keyword evidence="9 13" id="KW-1133">Transmembrane helix</keyword>
<feature type="domain" description="TIR" evidence="14">
    <location>
        <begin position="154"/>
        <end position="296"/>
    </location>
</feature>
<dbReference type="Pfam" id="PF01582">
    <property type="entry name" value="TIR"/>
    <property type="match status" value="1"/>
</dbReference>
<evidence type="ECO:0000256" key="3">
    <source>
        <dbReference type="ARBA" id="ARBA00022588"/>
    </source>
</evidence>
<dbReference type="SMART" id="SM00082">
    <property type="entry name" value="LRRCT"/>
    <property type="match status" value="1"/>
</dbReference>
<organism evidence="15 16">
    <name type="scientific">Lingula anatina</name>
    <name type="common">Brachiopod</name>
    <name type="synonym">Lingula unguis</name>
    <dbReference type="NCBI Taxonomy" id="7574"/>
    <lineage>
        <taxon>Eukaryota</taxon>
        <taxon>Metazoa</taxon>
        <taxon>Spiralia</taxon>
        <taxon>Lophotrochozoa</taxon>
        <taxon>Brachiopoda</taxon>
        <taxon>Linguliformea</taxon>
        <taxon>Lingulata</taxon>
        <taxon>Lingulida</taxon>
        <taxon>Linguloidea</taxon>
        <taxon>Lingulidae</taxon>
        <taxon>Lingula</taxon>
    </lineage>
</organism>
<accession>A0A1S3KCL1</accession>
<sequence>MTYTGLTKVTPGTFKPLQNLRTLDLSDNKLVEIDGDIFYKYIPKLATFLFNNNRFSCDCHLVRFVGWLKHTSIQISGEDQPCFSPSKLSAVKVGDYSPGFLECKIGLQVLLYALGTLVLLIFTAVITFYRWDIRFWWQFKVRPKKTQGYIPIDGEFDAFVSYSSKDEDWVVGTLVRNLEESEARFQLCLDNRDLIPGNFIIDNLIQGMEKSKCCLFVITRNFVKSEWCNFELNTAISKMLDERKNVVILIYLEHIPDKDLPKNLRRLKKHVTHLKWPNDEGQRKIDIFWKKLQLVLYHKKETFKQRGTVTEEAV</sequence>
<dbReference type="InterPro" id="IPR032675">
    <property type="entry name" value="LRR_dom_sf"/>
</dbReference>
<evidence type="ECO:0000259" key="14">
    <source>
        <dbReference type="PROSITE" id="PS50104"/>
    </source>
</evidence>
<dbReference type="AlphaFoldDB" id="A0A1S3KCL1"/>
<keyword evidence="10 13" id="KW-0472">Membrane</keyword>
<keyword evidence="5 13" id="KW-0812">Transmembrane</keyword>
<dbReference type="SUPFAM" id="SSF52200">
    <property type="entry name" value="Toll/Interleukin receptor TIR domain"/>
    <property type="match status" value="1"/>
</dbReference>
<protein>
    <submittedName>
        <fullName evidence="16">Toll-like receptor 2</fullName>
    </submittedName>
</protein>
<dbReference type="InterPro" id="IPR001611">
    <property type="entry name" value="Leu-rich_rpt"/>
</dbReference>
<dbReference type="FunFam" id="3.40.50.10140:FF:000001">
    <property type="entry name" value="Toll-like receptor 2"/>
    <property type="match status" value="1"/>
</dbReference>
<dbReference type="PRINTS" id="PR01537">
    <property type="entry name" value="INTRLKN1R1F"/>
</dbReference>
<dbReference type="InParanoid" id="A0A1S3KCL1"/>
<evidence type="ECO:0000256" key="10">
    <source>
        <dbReference type="ARBA" id="ARBA00023136"/>
    </source>
</evidence>
<dbReference type="Gene3D" id="3.80.10.10">
    <property type="entry name" value="Ribonuclease Inhibitor"/>
    <property type="match status" value="1"/>
</dbReference>
<keyword evidence="11" id="KW-0675">Receptor</keyword>
<dbReference type="GeneID" id="106180703"/>
<dbReference type="RefSeq" id="XP_013420232.1">
    <property type="nucleotide sequence ID" value="XM_013564778.1"/>
</dbReference>
<dbReference type="GO" id="GO:0005886">
    <property type="term" value="C:plasma membrane"/>
    <property type="evidence" value="ECO:0007669"/>
    <property type="project" value="TreeGrafter"/>
</dbReference>
<evidence type="ECO:0000256" key="2">
    <source>
        <dbReference type="ARBA" id="ARBA00009634"/>
    </source>
</evidence>
<dbReference type="PROSITE" id="PS51450">
    <property type="entry name" value="LRR"/>
    <property type="match status" value="1"/>
</dbReference>
<evidence type="ECO:0000313" key="15">
    <source>
        <dbReference type="Proteomes" id="UP000085678"/>
    </source>
</evidence>
<dbReference type="PROSITE" id="PS50104">
    <property type="entry name" value="TIR"/>
    <property type="match status" value="1"/>
</dbReference>
<reference evidence="16" key="1">
    <citation type="submission" date="2025-08" db="UniProtKB">
        <authorList>
            <consortium name="RefSeq"/>
        </authorList>
    </citation>
    <scope>IDENTIFICATION</scope>
    <source>
        <tissue evidence="16">Gonads</tissue>
    </source>
</reference>
<gene>
    <name evidence="16" type="primary">LOC106180703</name>
</gene>
<dbReference type="OrthoDB" id="6071240at2759"/>
<dbReference type="InterPro" id="IPR035897">
    <property type="entry name" value="Toll_tir_struct_dom_sf"/>
</dbReference>
<evidence type="ECO:0000313" key="16">
    <source>
        <dbReference type="RefSeq" id="XP_013420232.1"/>
    </source>
</evidence>
<feature type="transmembrane region" description="Helical" evidence="13">
    <location>
        <begin position="109"/>
        <end position="129"/>
    </location>
</feature>
<dbReference type="PANTHER" id="PTHR24365:SF530">
    <property type="entry name" value="MSTPROX-RELATED"/>
    <property type="match status" value="1"/>
</dbReference>
<evidence type="ECO:0000256" key="6">
    <source>
        <dbReference type="ARBA" id="ARBA00022729"/>
    </source>
</evidence>
<dbReference type="GO" id="GO:0038023">
    <property type="term" value="F:signaling receptor activity"/>
    <property type="evidence" value="ECO:0007669"/>
    <property type="project" value="TreeGrafter"/>
</dbReference>
<dbReference type="GO" id="GO:0002224">
    <property type="term" value="P:toll-like receptor signaling pathway"/>
    <property type="evidence" value="ECO:0007669"/>
    <property type="project" value="TreeGrafter"/>
</dbReference>
<dbReference type="SUPFAM" id="SSF52058">
    <property type="entry name" value="L domain-like"/>
    <property type="match status" value="1"/>
</dbReference>
<evidence type="ECO:0000256" key="9">
    <source>
        <dbReference type="ARBA" id="ARBA00022989"/>
    </source>
</evidence>
<keyword evidence="8" id="KW-0391">Immunity</keyword>
<comment type="similarity">
    <text evidence="2">Belongs to the Toll-like receptor family.</text>
</comment>
<dbReference type="PANTHER" id="PTHR24365">
    <property type="entry name" value="TOLL-LIKE RECEPTOR"/>
    <property type="match status" value="1"/>
</dbReference>
<keyword evidence="6" id="KW-0732">Signal</keyword>
<dbReference type="SMART" id="SM00255">
    <property type="entry name" value="TIR"/>
    <property type="match status" value="1"/>
</dbReference>
<evidence type="ECO:0000256" key="4">
    <source>
        <dbReference type="ARBA" id="ARBA00022614"/>
    </source>
</evidence>
<evidence type="ECO:0000256" key="11">
    <source>
        <dbReference type="ARBA" id="ARBA00023170"/>
    </source>
</evidence>
<evidence type="ECO:0000256" key="1">
    <source>
        <dbReference type="ARBA" id="ARBA00004479"/>
    </source>
</evidence>
<dbReference type="InterPro" id="IPR000157">
    <property type="entry name" value="TIR_dom"/>
</dbReference>
<dbReference type="Gene3D" id="3.40.50.10140">
    <property type="entry name" value="Toll/interleukin-1 receptor homology (TIR) domain"/>
    <property type="match status" value="1"/>
</dbReference>
<keyword evidence="3" id="KW-0399">Innate immunity</keyword>
<proteinExistence type="inferred from homology"/>
<dbReference type="STRING" id="7574.A0A1S3KCL1"/>
<dbReference type="KEGG" id="lak:106180703"/>
<name>A0A1S3KCL1_LINAN</name>
<keyword evidence="12" id="KW-0325">Glycoprotein</keyword>
<keyword evidence="4" id="KW-0433">Leucine-rich repeat</keyword>
<dbReference type="GO" id="GO:0045087">
    <property type="term" value="P:innate immune response"/>
    <property type="evidence" value="ECO:0007669"/>
    <property type="project" value="UniProtKB-KW"/>
</dbReference>
<evidence type="ECO:0000256" key="8">
    <source>
        <dbReference type="ARBA" id="ARBA00022859"/>
    </source>
</evidence>
<keyword evidence="15" id="KW-1185">Reference proteome</keyword>